<protein>
    <recommendedName>
        <fullName evidence="3">MSP domain-containing protein</fullName>
    </recommendedName>
</protein>
<name>A0A8S1Q1P8_PARPR</name>
<gene>
    <name evidence="4" type="ORF">PPRIM_AZ9-3.1.T1410030</name>
</gene>
<feature type="transmembrane region" description="Helical" evidence="2">
    <location>
        <begin position="163"/>
        <end position="182"/>
    </location>
</feature>
<keyword evidence="5" id="KW-1185">Reference proteome</keyword>
<evidence type="ECO:0000313" key="4">
    <source>
        <dbReference type="EMBL" id="CAD8109536.1"/>
    </source>
</evidence>
<feature type="coiled-coil region" evidence="1">
    <location>
        <begin position="122"/>
        <end position="149"/>
    </location>
</feature>
<evidence type="ECO:0000256" key="2">
    <source>
        <dbReference type="SAM" id="Phobius"/>
    </source>
</evidence>
<dbReference type="InterPro" id="IPR051774">
    <property type="entry name" value="Sperm-specific_class_P"/>
</dbReference>
<reference evidence="4" key="1">
    <citation type="submission" date="2021-01" db="EMBL/GenBank/DDBJ databases">
        <authorList>
            <consortium name="Genoscope - CEA"/>
            <person name="William W."/>
        </authorList>
    </citation>
    <scope>NUCLEOTIDE SEQUENCE</scope>
</reference>
<evidence type="ECO:0000313" key="5">
    <source>
        <dbReference type="Proteomes" id="UP000688137"/>
    </source>
</evidence>
<feature type="domain" description="MSP" evidence="3">
    <location>
        <begin position="5"/>
        <end position="98"/>
    </location>
</feature>
<organism evidence="4 5">
    <name type="scientific">Paramecium primaurelia</name>
    <dbReference type="NCBI Taxonomy" id="5886"/>
    <lineage>
        <taxon>Eukaryota</taxon>
        <taxon>Sar</taxon>
        <taxon>Alveolata</taxon>
        <taxon>Ciliophora</taxon>
        <taxon>Intramacronucleata</taxon>
        <taxon>Oligohymenophorea</taxon>
        <taxon>Peniculida</taxon>
        <taxon>Parameciidae</taxon>
        <taxon>Paramecium</taxon>
    </lineage>
</organism>
<keyword evidence="2" id="KW-0812">Transmembrane</keyword>
<keyword evidence="1" id="KW-0175">Coiled coil</keyword>
<dbReference type="Pfam" id="PF00635">
    <property type="entry name" value="Motile_Sperm"/>
    <property type="match status" value="1"/>
</dbReference>
<evidence type="ECO:0000259" key="3">
    <source>
        <dbReference type="Pfam" id="PF00635"/>
    </source>
</evidence>
<keyword evidence="2" id="KW-0472">Membrane</keyword>
<dbReference type="PANTHER" id="PTHR22947:SF39">
    <property type="entry name" value="MSP DOMAIN-CONTAINING PROTEIN"/>
    <property type="match status" value="1"/>
</dbReference>
<evidence type="ECO:0000256" key="1">
    <source>
        <dbReference type="SAM" id="Coils"/>
    </source>
</evidence>
<keyword evidence="2" id="KW-1133">Transmembrane helix</keyword>
<dbReference type="AlphaFoldDB" id="A0A8S1Q1P8"/>
<accession>A0A8S1Q1P8</accession>
<proteinExistence type="predicted"/>
<sequence length="183" mass="21423">MIEVSHKSLQFQQGLLNRLRFKIRNVSNVPITFRIRCNNNTNYKLDHYMGLIHSLQDFENCIQNIEAADIKLFGDQLEIQYAELTDPLLDLKEFWKSRKSLDHVIITIEVLDVQQQQKDAILIELQVKQQTLQKELQSIKQQYNQVQKSAVDINYFNQFQEGFTVGQLMIIIVIALFLGGILR</sequence>
<comment type="caution">
    <text evidence="4">The sequence shown here is derived from an EMBL/GenBank/DDBJ whole genome shotgun (WGS) entry which is preliminary data.</text>
</comment>
<dbReference type="Proteomes" id="UP000688137">
    <property type="component" value="Unassembled WGS sequence"/>
</dbReference>
<dbReference type="EMBL" id="CAJJDM010000145">
    <property type="protein sequence ID" value="CAD8109536.1"/>
    <property type="molecule type" value="Genomic_DNA"/>
</dbReference>
<dbReference type="InterPro" id="IPR000535">
    <property type="entry name" value="MSP_dom"/>
</dbReference>
<dbReference type="PANTHER" id="PTHR22947">
    <property type="entry name" value="MAJOR SPERM PROTEIN"/>
    <property type="match status" value="1"/>
</dbReference>